<feature type="domain" description="Ferritin-like diiron" evidence="7">
    <location>
        <begin position="47"/>
        <end position="197"/>
    </location>
</feature>
<evidence type="ECO:0000313" key="9">
    <source>
        <dbReference type="RefSeq" id="XP_053058211.1"/>
    </source>
</evidence>
<organism evidence="8 9">
    <name type="scientific">Acinonyx jubatus</name>
    <name type="common">Cheetah</name>
    <dbReference type="NCBI Taxonomy" id="32536"/>
    <lineage>
        <taxon>Eukaryota</taxon>
        <taxon>Metazoa</taxon>
        <taxon>Chordata</taxon>
        <taxon>Craniata</taxon>
        <taxon>Vertebrata</taxon>
        <taxon>Euteleostomi</taxon>
        <taxon>Mammalia</taxon>
        <taxon>Eutheria</taxon>
        <taxon>Laurasiatheria</taxon>
        <taxon>Carnivora</taxon>
        <taxon>Feliformia</taxon>
        <taxon>Felidae</taxon>
        <taxon>Felinae</taxon>
        <taxon>Acinonyx</taxon>
    </lineage>
</organism>
<keyword evidence="3 5" id="KW-0479">Metal-binding</keyword>
<dbReference type="Gene3D" id="1.20.1260.10">
    <property type="match status" value="1"/>
</dbReference>
<evidence type="ECO:0000313" key="8">
    <source>
        <dbReference type="Proteomes" id="UP001652583"/>
    </source>
</evidence>
<dbReference type="InterPro" id="IPR012347">
    <property type="entry name" value="Ferritin-like"/>
</dbReference>
<comment type="similarity">
    <text evidence="1 5">Belongs to the ferritin family.</text>
</comment>
<dbReference type="RefSeq" id="XP_053058211.1">
    <property type="nucleotide sequence ID" value="XM_053202236.1"/>
</dbReference>
<dbReference type="InterPro" id="IPR009040">
    <property type="entry name" value="Ferritin-like_diiron"/>
</dbReference>
<reference evidence="9" key="2">
    <citation type="submission" date="2025-08" db="UniProtKB">
        <authorList>
            <consortium name="RefSeq"/>
        </authorList>
    </citation>
    <scope>IDENTIFICATION</scope>
    <source>
        <tissue evidence="9">Blood</tissue>
    </source>
</reference>
<dbReference type="GeneID" id="106976471"/>
<feature type="compositionally biased region" description="Basic residues" evidence="6">
    <location>
        <begin position="1"/>
        <end position="15"/>
    </location>
</feature>
<dbReference type="Proteomes" id="UP001652583">
    <property type="component" value="Chromosome X"/>
</dbReference>
<proteinExistence type="inferred from homology"/>
<sequence length="275" mass="30558">MLRRPPARASPRRLRPPPPAPRGEGPGRAAGREWKSLGAGSEVNTISSRPPRHGPYLNTKMTFSLGIRNFCMTETAPVKGGNDVAPKGMGRFFQELAEEKREGTHRLFKMRNQWSGCPFLQDWQEVSQDGWRGSVDAMEAAMALEKNLNQALLDLHALGAANGDPGLCDLLKSHFLEEEMKVIKKIGDHLTNLRRLAGPQAGPGEYLFKKLTPQHNLEPPVQCPAAFEEPVCIYPASRCLLELLSSARTQIFNHADKLAYAVRSNGNKKGCYREY</sequence>
<dbReference type="PANTHER" id="PTHR11431">
    <property type="entry name" value="FERRITIN"/>
    <property type="match status" value="1"/>
</dbReference>
<feature type="region of interest" description="Disordered" evidence="6">
    <location>
        <begin position="1"/>
        <end position="55"/>
    </location>
</feature>
<evidence type="ECO:0000256" key="4">
    <source>
        <dbReference type="ARBA" id="ARBA00023004"/>
    </source>
</evidence>
<name>A0ABM3NFL3_ACIJB</name>
<comment type="function">
    <text evidence="5">Stores iron in a soluble, non-toxic, readily available form. Important for iron homeostasis. Iron is taken up in the ferrous form and deposited as ferric hydroxides after oxidation.</text>
</comment>
<keyword evidence="8" id="KW-1185">Reference proteome</keyword>
<dbReference type="Pfam" id="PF00210">
    <property type="entry name" value="Ferritin"/>
    <property type="match status" value="1"/>
</dbReference>
<evidence type="ECO:0000256" key="6">
    <source>
        <dbReference type="SAM" id="MobiDB-lite"/>
    </source>
</evidence>
<evidence type="ECO:0000256" key="5">
    <source>
        <dbReference type="RuleBase" id="RU361145"/>
    </source>
</evidence>
<dbReference type="SUPFAM" id="SSF47240">
    <property type="entry name" value="Ferritin-like"/>
    <property type="match status" value="1"/>
</dbReference>
<protein>
    <recommendedName>
        <fullName evidence="5">Ferritin</fullName>
    </recommendedName>
</protein>
<accession>A0ABM3NFL3</accession>
<evidence type="ECO:0000256" key="3">
    <source>
        <dbReference type="ARBA" id="ARBA00022723"/>
    </source>
</evidence>
<evidence type="ECO:0000259" key="7">
    <source>
        <dbReference type="PROSITE" id="PS50905"/>
    </source>
</evidence>
<evidence type="ECO:0000256" key="1">
    <source>
        <dbReference type="ARBA" id="ARBA00007513"/>
    </source>
</evidence>
<dbReference type="InterPro" id="IPR008331">
    <property type="entry name" value="Ferritin_DPS_dom"/>
</dbReference>
<dbReference type="PANTHER" id="PTHR11431:SF42">
    <property type="entry name" value="FERRITIN"/>
    <property type="match status" value="1"/>
</dbReference>
<evidence type="ECO:0000256" key="2">
    <source>
        <dbReference type="ARBA" id="ARBA00022434"/>
    </source>
</evidence>
<dbReference type="InterPro" id="IPR001519">
    <property type="entry name" value="Ferritin"/>
</dbReference>
<dbReference type="PROSITE" id="PS50905">
    <property type="entry name" value="FERRITIN_LIKE"/>
    <property type="match status" value="1"/>
</dbReference>
<keyword evidence="4 5" id="KW-0408">Iron</keyword>
<keyword evidence="2 5" id="KW-0409">Iron storage</keyword>
<gene>
    <name evidence="9" type="primary">LOC106976471</name>
</gene>
<dbReference type="InterPro" id="IPR009078">
    <property type="entry name" value="Ferritin-like_SF"/>
</dbReference>
<reference evidence="8" key="1">
    <citation type="submission" date="2025-05" db="UniProtKB">
        <authorList>
            <consortium name="RefSeq"/>
        </authorList>
    </citation>
    <scope>NUCLEOTIDE SEQUENCE [LARGE SCALE GENOMIC DNA]</scope>
</reference>